<comment type="caution">
    <text evidence="3">The sequence shown here is derived from an EMBL/GenBank/DDBJ whole genome shotgun (WGS) entry which is preliminary data.</text>
</comment>
<dbReference type="InterPro" id="IPR001509">
    <property type="entry name" value="Epimerase_deHydtase"/>
</dbReference>
<evidence type="ECO:0000256" key="1">
    <source>
        <dbReference type="ARBA" id="ARBA00023002"/>
    </source>
</evidence>
<dbReference type="SUPFAM" id="SSF51735">
    <property type="entry name" value="NAD(P)-binding Rossmann-fold domains"/>
    <property type="match status" value="1"/>
</dbReference>
<dbReference type="CDD" id="cd08958">
    <property type="entry name" value="FR_SDR_e"/>
    <property type="match status" value="1"/>
</dbReference>
<dbReference type="AlphaFoldDB" id="A0AAV7E9K2"/>
<dbReference type="EMBL" id="JAINDJ010000006">
    <property type="protein sequence ID" value="KAG9445399.1"/>
    <property type="molecule type" value="Genomic_DNA"/>
</dbReference>
<accession>A0AAV7E9K2</accession>
<gene>
    <name evidence="3" type="ORF">H6P81_016739</name>
</gene>
<evidence type="ECO:0000313" key="3">
    <source>
        <dbReference type="EMBL" id="KAG9445399.1"/>
    </source>
</evidence>
<dbReference type="Proteomes" id="UP000825729">
    <property type="component" value="Unassembled WGS sequence"/>
</dbReference>
<dbReference type="GO" id="GO:0016616">
    <property type="term" value="F:oxidoreductase activity, acting on the CH-OH group of donors, NAD or NADP as acceptor"/>
    <property type="evidence" value="ECO:0007669"/>
    <property type="project" value="TreeGrafter"/>
</dbReference>
<proteinExistence type="predicted"/>
<keyword evidence="4" id="KW-1185">Reference proteome</keyword>
<organism evidence="3 4">
    <name type="scientific">Aristolochia fimbriata</name>
    <name type="common">White veined hardy Dutchman's pipe vine</name>
    <dbReference type="NCBI Taxonomy" id="158543"/>
    <lineage>
        <taxon>Eukaryota</taxon>
        <taxon>Viridiplantae</taxon>
        <taxon>Streptophyta</taxon>
        <taxon>Embryophyta</taxon>
        <taxon>Tracheophyta</taxon>
        <taxon>Spermatophyta</taxon>
        <taxon>Magnoliopsida</taxon>
        <taxon>Magnoliidae</taxon>
        <taxon>Piperales</taxon>
        <taxon>Aristolochiaceae</taxon>
        <taxon>Aristolochia</taxon>
    </lineage>
</organism>
<dbReference type="FunFam" id="3.40.50.720:FF:000085">
    <property type="entry name" value="Dihydroflavonol reductase"/>
    <property type="match status" value="1"/>
</dbReference>
<name>A0AAV7E9K2_ARIFI</name>
<sequence>MEMEKGKVCVTGGAGYLASNLIMKLLQDGYSVTTTVRSDPEFKEDTTHLKKLHGAAERLQIFDADLNTPSSFRPAIEGCVGVFHVAHPINFSPDCFDSVVKTAVDGLLGLLQICADSETVKRVVYTSSVTTVMLSGKSEKEADESDWTDLELFRPLDFFGASYIASKTITEKAALRFGEERGLDLVTVLPALMIGPFFGHNLPFCFNATLALIRDDKEQMELLKMSPVVHIEDAAAAHVHLFECPEAKGRYICATENPTLFDIATLLSTKYPEYPMPELDPNEEKPIQPSSEKLLSLGFKFKHNVEEMFDDAISCCKEKGFL</sequence>
<dbReference type="PANTHER" id="PTHR10366:SF563">
    <property type="entry name" value="CINNAMOYL-COA REDUCTASE 16"/>
    <property type="match status" value="1"/>
</dbReference>
<reference evidence="3 4" key="1">
    <citation type="submission" date="2021-07" db="EMBL/GenBank/DDBJ databases">
        <title>The Aristolochia fimbriata genome: insights into angiosperm evolution, floral development and chemical biosynthesis.</title>
        <authorList>
            <person name="Jiao Y."/>
        </authorList>
    </citation>
    <scope>NUCLEOTIDE SEQUENCE [LARGE SCALE GENOMIC DNA]</scope>
    <source>
        <strain evidence="3">IBCAS-2021</strain>
        <tissue evidence="3">Leaf</tissue>
    </source>
</reference>
<dbReference type="PANTHER" id="PTHR10366">
    <property type="entry name" value="NAD DEPENDENT EPIMERASE/DEHYDRATASE"/>
    <property type="match status" value="1"/>
</dbReference>
<dbReference type="InterPro" id="IPR050425">
    <property type="entry name" value="NAD(P)_dehydrat-like"/>
</dbReference>
<keyword evidence="1" id="KW-0560">Oxidoreductase</keyword>
<evidence type="ECO:0000259" key="2">
    <source>
        <dbReference type="Pfam" id="PF01370"/>
    </source>
</evidence>
<dbReference type="Pfam" id="PF01370">
    <property type="entry name" value="Epimerase"/>
    <property type="match status" value="1"/>
</dbReference>
<dbReference type="InterPro" id="IPR036291">
    <property type="entry name" value="NAD(P)-bd_dom_sf"/>
</dbReference>
<feature type="domain" description="NAD-dependent epimerase/dehydratase" evidence="2">
    <location>
        <begin position="8"/>
        <end position="248"/>
    </location>
</feature>
<evidence type="ECO:0000313" key="4">
    <source>
        <dbReference type="Proteomes" id="UP000825729"/>
    </source>
</evidence>
<protein>
    <recommendedName>
        <fullName evidence="2">NAD-dependent epimerase/dehydratase domain-containing protein</fullName>
    </recommendedName>
</protein>
<dbReference type="Gene3D" id="3.40.50.720">
    <property type="entry name" value="NAD(P)-binding Rossmann-like Domain"/>
    <property type="match status" value="1"/>
</dbReference>